<gene>
    <name evidence="2" type="ORF">FTUN_7926</name>
</gene>
<dbReference type="KEGG" id="ftj:FTUN_7926"/>
<organism evidence="2 3">
    <name type="scientific">Frigoriglobus tundricola</name>
    <dbReference type="NCBI Taxonomy" id="2774151"/>
    <lineage>
        <taxon>Bacteria</taxon>
        <taxon>Pseudomonadati</taxon>
        <taxon>Planctomycetota</taxon>
        <taxon>Planctomycetia</taxon>
        <taxon>Gemmatales</taxon>
        <taxon>Gemmataceae</taxon>
        <taxon>Frigoriglobus</taxon>
    </lineage>
</organism>
<keyword evidence="3" id="KW-1185">Reference proteome</keyword>
<reference evidence="3" key="1">
    <citation type="submission" date="2020-05" db="EMBL/GenBank/DDBJ databases">
        <title>Frigoriglobus tundricola gen. nov., sp. nov., a psychrotolerant cellulolytic planctomycete of the family Gemmataceae with two divergent copies of 16S rRNA gene.</title>
        <authorList>
            <person name="Kulichevskaya I.S."/>
            <person name="Ivanova A.A."/>
            <person name="Naumoff D.G."/>
            <person name="Beletsky A.V."/>
            <person name="Rijpstra W.I.C."/>
            <person name="Sinninghe Damste J.S."/>
            <person name="Mardanov A.V."/>
            <person name="Ravin N.V."/>
            <person name="Dedysh S.N."/>
        </authorList>
    </citation>
    <scope>NUCLEOTIDE SEQUENCE [LARGE SCALE GENOMIC DNA]</scope>
    <source>
        <strain evidence="3">PL17</strain>
    </source>
</reference>
<evidence type="ECO:0000313" key="3">
    <source>
        <dbReference type="Proteomes" id="UP000503447"/>
    </source>
</evidence>
<sequence>MEPVKFRAYLEAELGKRAAELVTVAPGNDKGGRPSKGETGDTVSPVNSDADDKKAKRLRAFLRAPDLIQDLYRDGLVSQTVAAPVRLTRACPCACCSFSTTWRPSALSRGPSP</sequence>
<name>A0A6M5Z461_9BACT</name>
<dbReference type="EMBL" id="CP053452">
    <property type="protein sequence ID" value="QJX00301.1"/>
    <property type="molecule type" value="Genomic_DNA"/>
</dbReference>
<proteinExistence type="predicted"/>
<evidence type="ECO:0000256" key="1">
    <source>
        <dbReference type="SAM" id="MobiDB-lite"/>
    </source>
</evidence>
<accession>A0A6M5Z461</accession>
<dbReference type="AlphaFoldDB" id="A0A6M5Z461"/>
<dbReference type="Proteomes" id="UP000503447">
    <property type="component" value="Chromosome"/>
</dbReference>
<protein>
    <submittedName>
        <fullName evidence="2">Uncharacterized protein</fullName>
    </submittedName>
</protein>
<evidence type="ECO:0000313" key="2">
    <source>
        <dbReference type="EMBL" id="QJX00301.1"/>
    </source>
</evidence>
<feature type="compositionally biased region" description="Basic and acidic residues" evidence="1">
    <location>
        <begin position="30"/>
        <end position="39"/>
    </location>
</feature>
<feature type="region of interest" description="Disordered" evidence="1">
    <location>
        <begin position="25"/>
        <end position="53"/>
    </location>
</feature>